<evidence type="ECO:0000313" key="1">
    <source>
        <dbReference type="EMBL" id="KAH7930580.1"/>
    </source>
</evidence>
<keyword evidence="2" id="KW-1185">Reference proteome</keyword>
<evidence type="ECO:0000313" key="2">
    <source>
        <dbReference type="Proteomes" id="UP000790709"/>
    </source>
</evidence>
<reference evidence="1" key="1">
    <citation type="journal article" date="2021" name="New Phytol.">
        <title>Evolutionary innovations through gain and loss of genes in the ectomycorrhizal Boletales.</title>
        <authorList>
            <person name="Wu G."/>
            <person name="Miyauchi S."/>
            <person name="Morin E."/>
            <person name="Kuo A."/>
            <person name="Drula E."/>
            <person name="Varga T."/>
            <person name="Kohler A."/>
            <person name="Feng B."/>
            <person name="Cao Y."/>
            <person name="Lipzen A."/>
            <person name="Daum C."/>
            <person name="Hundley H."/>
            <person name="Pangilinan J."/>
            <person name="Johnson J."/>
            <person name="Barry K."/>
            <person name="LaButti K."/>
            <person name="Ng V."/>
            <person name="Ahrendt S."/>
            <person name="Min B."/>
            <person name="Choi I.G."/>
            <person name="Park H."/>
            <person name="Plett J.M."/>
            <person name="Magnuson J."/>
            <person name="Spatafora J.W."/>
            <person name="Nagy L.G."/>
            <person name="Henrissat B."/>
            <person name="Grigoriev I.V."/>
            <person name="Yang Z.L."/>
            <person name="Xu J."/>
            <person name="Martin F.M."/>
        </authorList>
    </citation>
    <scope>NUCLEOTIDE SEQUENCE</scope>
    <source>
        <strain evidence="1">KUC20120723A-06</strain>
    </source>
</reference>
<organism evidence="1 2">
    <name type="scientific">Leucogyrophana mollusca</name>
    <dbReference type="NCBI Taxonomy" id="85980"/>
    <lineage>
        <taxon>Eukaryota</taxon>
        <taxon>Fungi</taxon>
        <taxon>Dikarya</taxon>
        <taxon>Basidiomycota</taxon>
        <taxon>Agaricomycotina</taxon>
        <taxon>Agaricomycetes</taxon>
        <taxon>Agaricomycetidae</taxon>
        <taxon>Boletales</taxon>
        <taxon>Boletales incertae sedis</taxon>
        <taxon>Leucogyrophana</taxon>
    </lineage>
</organism>
<proteinExistence type="predicted"/>
<dbReference type="EMBL" id="MU266331">
    <property type="protein sequence ID" value="KAH7930580.1"/>
    <property type="molecule type" value="Genomic_DNA"/>
</dbReference>
<comment type="caution">
    <text evidence="1">The sequence shown here is derived from an EMBL/GenBank/DDBJ whole genome shotgun (WGS) entry which is preliminary data.</text>
</comment>
<dbReference type="Proteomes" id="UP000790709">
    <property type="component" value="Unassembled WGS sequence"/>
</dbReference>
<protein>
    <submittedName>
        <fullName evidence="1">Carbohydrate-binding module family 43 protein/Glycoside hydrolase family 72 protein</fullName>
    </submittedName>
</protein>
<name>A0ACB8BX92_9AGAM</name>
<sequence>MLKASSLAAGLAVAGILLSGVDAISKVTRSGRYLYTADGNRFYIKGVAYQEQGNVVADPNNPFLEPSTFIDPLANGTACQRDLPYLQQLGVNAIRAYSVNSSLNHDSCMQMFSNAGIYAIIDLSLPVNGSLDRDSPSWTTNLLDLYIETIDAFSKYDNVLAYNVGNEVVIAPNGTYAAAYVKAAARDVKAYLNSKSSSALVGYASIDGDASWLDPLANYLSCDPSGSNSGATAIDLYGLNNYQWCGDSTFEASYADVEGQFAGYNVAAYFSEFGCITSPPRLFTEVGALLSSQMSPVWSGGVAFSYFPAESAQGQFGMVTISPDGSTVTVSSDFTNLKTQYGEAAPPNTPSQGSAGSATYPACPQQNSSFIASSTLPPTPNLAACTCLENNLSCQFTPTNSNYSSYLGTLLNYGCSLIGQAGGSCNAIAGNGTTGQYGAVSGCDPTVMLSYVMSEYYLATNNNPQSCSFGGNGTVNSKAPSNAGAANTAASSCLASATGTFVPTAPTGGSGGSSGSGSQGGSGSPNSASMVLAEAKVLLGMGVLFVVGVASGMWTLA</sequence>
<keyword evidence="1" id="KW-0378">Hydrolase</keyword>
<accession>A0ACB8BX92</accession>
<gene>
    <name evidence="1" type="ORF">BV22DRAFT_1000348</name>
</gene>